<sequence>MNSHLLPYPYNQTTTPPVISCGTLVGNHDLVLGPDFARRFPSRLSPAHSKQSLLDSLDWMHIIYLQDRSVTLTFPHGRKLNVYGSPHTPEFGVWAFQYPPIRDVWTGRIPDDADIVVLHGPPLLYCDVERTGDGYLLRELRRVKPQLSVFGHIHDGYGVDRLVHDRVQNARDEIYLHRSGLSAIFRMSFWMTVAWVRMLLGLPQPRETILINAAIAPGANIIRDQKTPVVLEM</sequence>
<evidence type="ECO:0000313" key="2">
    <source>
        <dbReference type="EMBL" id="OAT06635.1"/>
    </source>
</evidence>
<proteinExistence type="predicted"/>
<name>A0A179UF28_BLAGS</name>
<dbReference type="Proteomes" id="UP000002038">
    <property type="component" value="Unassembled WGS sequence"/>
</dbReference>
<dbReference type="VEuPathDB" id="FungiDB:BDBG_02814"/>
<dbReference type="PANTHER" id="PTHR12905:SF0">
    <property type="entry name" value="CALCINEURIN-LIKE PHOSPHOESTERASE DOMAIN-CONTAINING PROTEIN"/>
    <property type="match status" value="1"/>
</dbReference>
<dbReference type="SUPFAM" id="SSF56300">
    <property type="entry name" value="Metallo-dependent phosphatases"/>
    <property type="match status" value="1"/>
</dbReference>
<evidence type="ECO:0000259" key="1">
    <source>
        <dbReference type="Pfam" id="PF00149"/>
    </source>
</evidence>
<keyword evidence="2" id="KW-0378">Hydrolase</keyword>
<protein>
    <submittedName>
        <fullName evidence="2">Phosphoric ester hydrolase</fullName>
    </submittedName>
</protein>
<accession>A0A179UF28</accession>
<organism evidence="2 3">
    <name type="scientific">Blastomyces gilchristii (strain SLH14081)</name>
    <name type="common">Blastomyces dermatitidis</name>
    <dbReference type="NCBI Taxonomy" id="559298"/>
    <lineage>
        <taxon>Eukaryota</taxon>
        <taxon>Fungi</taxon>
        <taxon>Dikarya</taxon>
        <taxon>Ascomycota</taxon>
        <taxon>Pezizomycotina</taxon>
        <taxon>Eurotiomycetes</taxon>
        <taxon>Eurotiomycetidae</taxon>
        <taxon>Onygenales</taxon>
        <taxon>Ajellomycetaceae</taxon>
        <taxon>Blastomyces</taxon>
    </lineage>
</organism>
<dbReference type="RefSeq" id="XP_031577319.1">
    <property type="nucleotide sequence ID" value="XM_031720964.1"/>
</dbReference>
<dbReference type="OrthoDB" id="630188at2759"/>
<dbReference type="InterPro" id="IPR029052">
    <property type="entry name" value="Metallo-depent_PP-like"/>
</dbReference>
<feature type="domain" description="Calcineurin-like phosphoesterase" evidence="1">
    <location>
        <begin position="23"/>
        <end position="155"/>
    </location>
</feature>
<dbReference type="EMBL" id="GG657451">
    <property type="protein sequence ID" value="OAT06635.1"/>
    <property type="molecule type" value="Genomic_DNA"/>
</dbReference>
<dbReference type="InterPro" id="IPR004843">
    <property type="entry name" value="Calcineurin-like_PHP"/>
</dbReference>
<keyword evidence="3" id="KW-1185">Reference proteome</keyword>
<dbReference type="KEGG" id="bgh:BDBG_02814"/>
<gene>
    <name evidence="2" type="ORF">BDBG_02814</name>
</gene>
<dbReference type="GO" id="GO:0016787">
    <property type="term" value="F:hydrolase activity"/>
    <property type="evidence" value="ECO:0007669"/>
    <property type="project" value="UniProtKB-KW"/>
</dbReference>
<dbReference type="AlphaFoldDB" id="A0A179UF28"/>
<dbReference type="GeneID" id="8505999"/>
<reference evidence="3" key="1">
    <citation type="journal article" date="2015" name="PLoS Genet.">
        <title>The dynamic genome and transcriptome of the human fungal pathogen Blastomyces and close relative Emmonsia.</title>
        <authorList>
            <person name="Munoz J.F."/>
            <person name="Gauthier G.M."/>
            <person name="Desjardins C.A."/>
            <person name="Gallo J.E."/>
            <person name="Holder J."/>
            <person name="Sullivan T.D."/>
            <person name="Marty A.J."/>
            <person name="Carmen J.C."/>
            <person name="Chen Z."/>
            <person name="Ding L."/>
            <person name="Gujja S."/>
            <person name="Magrini V."/>
            <person name="Misas E."/>
            <person name="Mitreva M."/>
            <person name="Priest M."/>
            <person name="Saif S."/>
            <person name="Whiston E.A."/>
            <person name="Young S."/>
            <person name="Zeng Q."/>
            <person name="Goldman W.E."/>
            <person name="Mardis E.R."/>
            <person name="Taylor J.W."/>
            <person name="McEwen J.G."/>
            <person name="Clay O.K."/>
            <person name="Klein B.S."/>
            <person name="Cuomo C.A."/>
        </authorList>
    </citation>
    <scope>NUCLEOTIDE SEQUENCE [LARGE SCALE GENOMIC DNA]</scope>
    <source>
        <strain evidence="3">SLH14081</strain>
    </source>
</reference>
<dbReference type="Gene3D" id="3.60.21.10">
    <property type="match status" value="1"/>
</dbReference>
<dbReference type="InterPro" id="IPR051693">
    <property type="entry name" value="UPF0046_metallophosphoest"/>
</dbReference>
<dbReference type="PANTHER" id="PTHR12905">
    <property type="entry name" value="METALLOPHOSPHOESTERASE"/>
    <property type="match status" value="1"/>
</dbReference>
<dbReference type="Pfam" id="PF00149">
    <property type="entry name" value="Metallophos"/>
    <property type="match status" value="1"/>
</dbReference>
<evidence type="ECO:0000313" key="3">
    <source>
        <dbReference type="Proteomes" id="UP000002038"/>
    </source>
</evidence>